<evidence type="ECO:0000256" key="7">
    <source>
        <dbReference type="ARBA" id="ARBA00023128"/>
    </source>
</evidence>
<feature type="transmembrane region" description="Helical" evidence="9">
    <location>
        <begin position="101"/>
        <end position="122"/>
    </location>
</feature>
<feature type="transmembrane region" description="Helical" evidence="9">
    <location>
        <begin position="269"/>
        <end position="288"/>
    </location>
</feature>
<keyword evidence="5" id="KW-0029">Amino-acid transport</keyword>
<accession>A0A0A1X1D1</accession>
<dbReference type="GO" id="GO:0015075">
    <property type="term" value="F:monoatomic ion transmembrane transporter activity"/>
    <property type="evidence" value="ECO:0007669"/>
    <property type="project" value="InterPro"/>
</dbReference>
<proteinExistence type="inferred from homology"/>
<dbReference type="Pfam" id="PF03820">
    <property type="entry name" value="SFXNs"/>
    <property type="match status" value="1"/>
</dbReference>
<reference evidence="11" key="1">
    <citation type="submission" date="2014-11" db="EMBL/GenBank/DDBJ databases">
        <authorList>
            <person name="Geib S."/>
        </authorList>
    </citation>
    <scope>NUCLEOTIDE SEQUENCE</scope>
</reference>
<evidence type="ECO:0000256" key="4">
    <source>
        <dbReference type="ARBA" id="ARBA00022692"/>
    </source>
</evidence>
<evidence type="ECO:0000256" key="6">
    <source>
        <dbReference type="ARBA" id="ARBA00022989"/>
    </source>
</evidence>
<dbReference type="InterPro" id="IPR004686">
    <property type="entry name" value="Mtc"/>
</dbReference>
<evidence type="ECO:0000256" key="2">
    <source>
        <dbReference type="ARBA" id="ARBA00005974"/>
    </source>
</evidence>
<dbReference type="PANTHER" id="PTHR11153:SF14">
    <property type="entry name" value="SIDEROFLEXIN-2"/>
    <property type="match status" value="1"/>
</dbReference>
<evidence type="ECO:0000256" key="3">
    <source>
        <dbReference type="ARBA" id="ARBA00022448"/>
    </source>
</evidence>
<name>A0A0A1X1D1_ZEUCU</name>
<feature type="transmembrane region" description="Helical" evidence="9">
    <location>
        <begin position="142"/>
        <end position="163"/>
    </location>
</feature>
<dbReference type="CTD" id="118980"/>
<keyword evidence="7 9" id="KW-0496">Mitochondrion</keyword>
<evidence type="ECO:0000256" key="5">
    <source>
        <dbReference type="ARBA" id="ARBA00022970"/>
    </source>
</evidence>
<dbReference type="GO" id="GO:0005743">
    <property type="term" value="C:mitochondrial inner membrane"/>
    <property type="evidence" value="ECO:0007669"/>
    <property type="project" value="TreeGrafter"/>
</dbReference>
<keyword evidence="4 9" id="KW-0812">Transmembrane</keyword>
<evidence type="ECO:0000313" key="10">
    <source>
        <dbReference type="EMBL" id="JAD04456.1"/>
    </source>
</evidence>
<dbReference type="GO" id="GO:0140300">
    <property type="term" value="P:serine import into mitochondrion"/>
    <property type="evidence" value="ECO:0007669"/>
    <property type="project" value="TreeGrafter"/>
</dbReference>
<comment type="similarity">
    <text evidence="2 9">Belongs to the sideroflexin family.</text>
</comment>
<evidence type="ECO:0000256" key="9">
    <source>
        <dbReference type="RuleBase" id="RU362000"/>
    </source>
</evidence>
<keyword evidence="3" id="KW-0813">Transport</keyword>
<dbReference type="NCBIfam" id="TIGR00798">
    <property type="entry name" value="mtc"/>
    <property type="match status" value="1"/>
</dbReference>
<keyword evidence="6 9" id="KW-1133">Transmembrane helix</keyword>
<gene>
    <name evidence="11" type="primary">SFXN2_1</name>
    <name evidence="10" type="synonym">SFXN2_0</name>
    <name evidence="10" type="ORF">g.26477</name>
    <name evidence="11" type="ORF">g.26479</name>
</gene>
<keyword evidence="8 9" id="KW-0472">Membrane</keyword>
<evidence type="ECO:0000313" key="11">
    <source>
        <dbReference type="EMBL" id="JAD05149.1"/>
    </source>
</evidence>
<reference evidence="11" key="2">
    <citation type="journal article" date="2015" name="Gigascience">
        <title>Reconstructing a comprehensive transcriptome assembly of a white-pupal translocated strain of the pest fruit fly Bactrocera cucurbitae.</title>
        <authorList>
            <person name="Sim S.B."/>
            <person name="Calla B."/>
            <person name="Hall B."/>
            <person name="DeRego T."/>
            <person name="Geib S.M."/>
        </authorList>
    </citation>
    <scope>NUCLEOTIDE SEQUENCE</scope>
</reference>
<sequence>MALAQGRINVDEPLYDLSTFAGRFRYFAWMTDPRTVIVSNDRLLQAKTLVESYRVGKEPENTTQEQVKYAMKLYTSAFHPDTGELQNVTGRMSFQVPGGMLITGGMLAFYRTVPAVVLWQFINQSFNAIVNYTNRNANSPTTVTQLGVAYVSATTSALVAAIGCKSYWSKRASPLFQRFVPFAAVAAANFVNIPLMRQNEIINGVEVRDENGNIVGHSRLAAIKGMTQVSISRITMAAPGMLILPFIMQRLEKMPAFRRIRWIDAPFQTAMVGCFLLFMVPTACAIFPQNCSLKTSTIKLVEADQYAEIESKTKGHVPQRVYFNKGL</sequence>
<protein>
    <recommendedName>
        <fullName evidence="9">Sidoreflexin</fullName>
    </recommendedName>
</protein>
<comment type="subcellular location">
    <subcellularLocation>
        <location evidence="1 9">Mitochondrion membrane</location>
        <topology evidence="1 9">Multi-pass membrane protein</topology>
    </subcellularLocation>
</comment>
<dbReference type="GeneID" id="105214575"/>
<organism evidence="11">
    <name type="scientific">Zeugodacus cucurbitae</name>
    <name type="common">Melon fruit fly</name>
    <name type="synonym">Bactrocera cucurbitae</name>
    <dbReference type="NCBI Taxonomy" id="28588"/>
    <lineage>
        <taxon>Eukaryota</taxon>
        <taxon>Metazoa</taxon>
        <taxon>Ecdysozoa</taxon>
        <taxon>Arthropoda</taxon>
        <taxon>Hexapoda</taxon>
        <taxon>Insecta</taxon>
        <taxon>Pterygota</taxon>
        <taxon>Neoptera</taxon>
        <taxon>Endopterygota</taxon>
        <taxon>Diptera</taxon>
        <taxon>Brachycera</taxon>
        <taxon>Muscomorpha</taxon>
        <taxon>Tephritoidea</taxon>
        <taxon>Tephritidae</taxon>
        <taxon>Zeugodacus</taxon>
        <taxon>Zeugodacus</taxon>
    </lineage>
</organism>
<dbReference type="EMBL" id="GBXI01009143">
    <property type="protein sequence ID" value="JAD05149.1"/>
    <property type="molecule type" value="Transcribed_RNA"/>
</dbReference>
<dbReference type="AlphaFoldDB" id="A0A0A1X1D1"/>
<dbReference type="EMBL" id="GBXI01009836">
    <property type="protein sequence ID" value="JAD04456.1"/>
    <property type="molecule type" value="Transcribed_RNA"/>
</dbReference>
<dbReference type="OrthoDB" id="6608471at2759"/>
<dbReference type="PANTHER" id="PTHR11153">
    <property type="entry name" value="SIDEROFLEXIN"/>
    <property type="match status" value="1"/>
</dbReference>
<evidence type="ECO:0000256" key="1">
    <source>
        <dbReference type="ARBA" id="ARBA00004225"/>
    </source>
</evidence>
<feature type="transmembrane region" description="Helical" evidence="9">
    <location>
        <begin position="230"/>
        <end position="248"/>
    </location>
</feature>
<evidence type="ECO:0000256" key="8">
    <source>
        <dbReference type="ARBA" id="ARBA00023136"/>
    </source>
</evidence>